<gene>
    <name evidence="3" type="ORF">F8O04_01480</name>
</gene>
<keyword evidence="3" id="KW-0378">Hydrolase</keyword>
<dbReference type="PANTHER" id="PTHR21240:SF30">
    <property type="entry name" value="AMIDOHYDROLASE-RELATED DOMAIN-CONTAINING PROTEIN-RELATED"/>
    <property type="match status" value="1"/>
</dbReference>
<keyword evidence="1" id="KW-0456">Lyase</keyword>
<dbReference type="RefSeq" id="WP_158027542.1">
    <property type="nucleotide sequence ID" value="NZ_BMHG01000001.1"/>
</dbReference>
<comment type="caution">
    <text evidence="3">The sequence shown here is derived from an EMBL/GenBank/DDBJ whole genome shotgun (WGS) entry which is preliminary data.</text>
</comment>
<keyword evidence="4" id="KW-1185">Reference proteome</keyword>
<dbReference type="Gene3D" id="3.20.20.140">
    <property type="entry name" value="Metal-dependent hydrolases"/>
    <property type="match status" value="1"/>
</dbReference>
<dbReference type="AlphaFoldDB" id="A0A6H9WDK0"/>
<dbReference type="GO" id="GO:0019748">
    <property type="term" value="P:secondary metabolic process"/>
    <property type="evidence" value="ECO:0007669"/>
    <property type="project" value="TreeGrafter"/>
</dbReference>
<reference evidence="3 4" key="1">
    <citation type="submission" date="2019-09" db="EMBL/GenBank/DDBJ databases">
        <title>Phylogeny of genus Pseudoclavibacter and closely related genus.</title>
        <authorList>
            <person name="Li Y."/>
        </authorList>
    </citation>
    <scope>NUCLEOTIDE SEQUENCE [LARGE SCALE GENOMIC DNA]</scope>
    <source>
        <strain evidence="3 4">EGI 60007</strain>
    </source>
</reference>
<evidence type="ECO:0000259" key="2">
    <source>
        <dbReference type="Pfam" id="PF04909"/>
    </source>
</evidence>
<dbReference type="GO" id="GO:0016831">
    <property type="term" value="F:carboxy-lyase activity"/>
    <property type="evidence" value="ECO:0007669"/>
    <property type="project" value="InterPro"/>
</dbReference>
<dbReference type="GO" id="GO:0005829">
    <property type="term" value="C:cytosol"/>
    <property type="evidence" value="ECO:0007669"/>
    <property type="project" value="TreeGrafter"/>
</dbReference>
<sequence>MSALDHGGAPGWEDRPYRRIATEEAYAPQEMIDEYLRMFREEDVEIGFRSLMGYFLTSEHPQPQRVVQRLADLGERRIADMDAAGIDHQIIALTAPGTQVLDPGFAEELATLANDRIAAAVSDHPARYTGLAAVGFERVDSAVAELQRGVTELGLRGLIANSHIKGTYLDNPKYEPILRTAAELDVPVYLHPQTLPDNAIGPYYEAGLDGAVWGFAAETGLHLLRMITSGLFDRIPNLRLVVGHLGEGLPYFLHRIDHMHGKQVAAGRYEATKALRQPVSEYFRTNIWLTTSGMPWEPAISFARRVVGADRVMYAMDYPYQYVPEEVGEMDALPYSADELRAFYQTIAQDVFGI</sequence>
<protein>
    <submittedName>
        <fullName evidence="3">Amidohydrolase</fullName>
    </submittedName>
</protein>
<name>A0A6H9WDK0_9MICO</name>
<feature type="domain" description="Amidohydrolase-related" evidence="2">
    <location>
        <begin position="81"/>
        <end position="353"/>
    </location>
</feature>
<dbReference type="SUPFAM" id="SSF51556">
    <property type="entry name" value="Metallo-dependent hydrolases"/>
    <property type="match status" value="1"/>
</dbReference>
<dbReference type="Pfam" id="PF04909">
    <property type="entry name" value="Amidohydro_2"/>
    <property type="match status" value="1"/>
</dbReference>
<proteinExistence type="predicted"/>
<dbReference type="GO" id="GO:0016787">
    <property type="term" value="F:hydrolase activity"/>
    <property type="evidence" value="ECO:0007669"/>
    <property type="project" value="UniProtKB-KW"/>
</dbReference>
<organism evidence="3 4">
    <name type="scientific">Pseudoclavibacter endophyticus</name>
    <dbReference type="NCBI Taxonomy" id="1778590"/>
    <lineage>
        <taxon>Bacteria</taxon>
        <taxon>Bacillati</taxon>
        <taxon>Actinomycetota</taxon>
        <taxon>Actinomycetes</taxon>
        <taxon>Micrococcales</taxon>
        <taxon>Microbacteriaceae</taxon>
        <taxon>Pseudoclavibacter</taxon>
    </lineage>
</organism>
<dbReference type="EMBL" id="WBJY01000001">
    <property type="protein sequence ID" value="KAB1648989.1"/>
    <property type="molecule type" value="Genomic_DNA"/>
</dbReference>
<dbReference type="OrthoDB" id="8673173at2"/>
<dbReference type="InterPro" id="IPR032465">
    <property type="entry name" value="ACMSD"/>
</dbReference>
<dbReference type="Proteomes" id="UP000431744">
    <property type="component" value="Unassembled WGS sequence"/>
</dbReference>
<accession>A0A6H9WDK0</accession>
<evidence type="ECO:0000313" key="3">
    <source>
        <dbReference type="EMBL" id="KAB1648989.1"/>
    </source>
</evidence>
<evidence type="ECO:0000313" key="4">
    <source>
        <dbReference type="Proteomes" id="UP000431744"/>
    </source>
</evidence>
<dbReference type="InterPro" id="IPR006680">
    <property type="entry name" value="Amidohydro-rel"/>
</dbReference>
<dbReference type="InterPro" id="IPR032466">
    <property type="entry name" value="Metal_Hydrolase"/>
</dbReference>
<dbReference type="PANTHER" id="PTHR21240">
    <property type="entry name" value="2-AMINO-3-CARBOXYLMUCONATE-6-SEMIALDEHYDE DECARBOXYLASE"/>
    <property type="match status" value="1"/>
</dbReference>
<evidence type="ECO:0000256" key="1">
    <source>
        <dbReference type="ARBA" id="ARBA00023239"/>
    </source>
</evidence>